<evidence type="ECO:0000259" key="16">
    <source>
        <dbReference type="PROSITE" id="PS50071"/>
    </source>
</evidence>
<dbReference type="SUPFAM" id="SSF46689">
    <property type="entry name" value="Homeodomain-like"/>
    <property type="match status" value="1"/>
</dbReference>
<dbReference type="InterPro" id="IPR017970">
    <property type="entry name" value="Homeobox_CS"/>
</dbReference>
<evidence type="ECO:0000256" key="14">
    <source>
        <dbReference type="RuleBase" id="RU000682"/>
    </source>
</evidence>
<evidence type="ECO:0000256" key="11">
    <source>
        <dbReference type="ARBA" id="ARBA00064179"/>
    </source>
</evidence>
<dbReference type="Pfam" id="PF03826">
    <property type="entry name" value="OAR"/>
    <property type="match status" value="1"/>
</dbReference>
<comment type="subcellular location">
    <subcellularLocation>
        <location evidence="1 13 14">Nucleus</location>
    </subcellularLocation>
</comment>
<accession>A0A3P8UKI0</accession>
<dbReference type="PROSITE" id="PS50803">
    <property type="entry name" value="OAR"/>
    <property type="match status" value="1"/>
</dbReference>
<proteinExistence type="inferred from homology"/>
<dbReference type="PANTHER" id="PTHR24329">
    <property type="entry name" value="HOMEOBOX PROTEIN ARISTALESS"/>
    <property type="match status" value="1"/>
</dbReference>
<dbReference type="FunFam" id="1.10.10.60:FF:000127">
    <property type="entry name" value="homeobox protein aristaless-like 4"/>
    <property type="match status" value="1"/>
</dbReference>
<dbReference type="InterPro" id="IPR001356">
    <property type="entry name" value="HD"/>
</dbReference>
<dbReference type="InterPro" id="IPR009057">
    <property type="entry name" value="Homeodomain-like_sf"/>
</dbReference>
<evidence type="ECO:0000256" key="6">
    <source>
        <dbReference type="ARBA" id="ARBA00023125"/>
    </source>
</evidence>
<reference evidence="18" key="3">
    <citation type="submission" date="2025-09" db="UniProtKB">
        <authorList>
            <consortium name="Ensembl"/>
        </authorList>
    </citation>
    <scope>IDENTIFICATION</scope>
</reference>
<dbReference type="OMA" id="AYDLNMD"/>
<feature type="domain" description="OAR" evidence="17">
    <location>
        <begin position="330"/>
        <end position="343"/>
    </location>
</feature>
<feature type="region of interest" description="Disordered" evidence="15">
    <location>
        <begin position="76"/>
        <end position="161"/>
    </location>
</feature>
<evidence type="ECO:0000259" key="17">
    <source>
        <dbReference type="PROSITE" id="PS50803"/>
    </source>
</evidence>
<name>A0A3P8UKI0_CYNSE</name>
<dbReference type="InterPro" id="IPR003654">
    <property type="entry name" value="OAR_dom"/>
</dbReference>
<comment type="subunit">
    <text evidence="11">Binds DNA.</text>
</comment>
<dbReference type="GO" id="GO:0001228">
    <property type="term" value="F:DNA-binding transcription activator activity, RNA polymerase II-specific"/>
    <property type="evidence" value="ECO:0007669"/>
    <property type="project" value="TreeGrafter"/>
</dbReference>
<keyword evidence="8" id="KW-0010">Activator</keyword>
<dbReference type="AlphaFoldDB" id="A0A3P8UKI0"/>
<evidence type="ECO:0000256" key="1">
    <source>
        <dbReference type="ARBA" id="ARBA00004123"/>
    </source>
</evidence>
<evidence type="ECO:0000256" key="7">
    <source>
        <dbReference type="ARBA" id="ARBA00023155"/>
    </source>
</evidence>
<feature type="DNA-binding region" description="Homeobox" evidence="13">
    <location>
        <begin position="156"/>
        <end position="215"/>
    </location>
</feature>
<dbReference type="GO" id="GO:0005634">
    <property type="term" value="C:nucleus"/>
    <property type="evidence" value="ECO:0007669"/>
    <property type="project" value="UniProtKB-SubCell"/>
</dbReference>
<dbReference type="InParanoid" id="A0A3P8UKI0"/>
<keyword evidence="3" id="KW-0217">Developmental protein</keyword>
<dbReference type="PROSITE" id="PS50071">
    <property type="entry name" value="HOMEOBOX_2"/>
    <property type="match status" value="1"/>
</dbReference>
<dbReference type="Pfam" id="PF00046">
    <property type="entry name" value="Homeodomain"/>
    <property type="match status" value="1"/>
</dbReference>
<dbReference type="GO" id="GO:0048513">
    <property type="term" value="P:animal organ development"/>
    <property type="evidence" value="ECO:0007669"/>
    <property type="project" value="UniProtKB-ARBA"/>
</dbReference>
<dbReference type="CDD" id="cd00086">
    <property type="entry name" value="homeodomain"/>
    <property type="match status" value="1"/>
</dbReference>
<feature type="compositionally biased region" description="Basic and acidic residues" evidence="15">
    <location>
        <begin position="144"/>
        <end position="153"/>
    </location>
</feature>
<keyword evidence="9" id="KW-0804">Transcription</keyword>
<reference evidence="18 19" key="1">
    <citation type="journal article" date="2014" name="Nat. Genet.">
        <title>Whole-genome sequence of a flatfish provides insights into ZW sex chromosome evolution and adaptation to a benthic lifestyle.</title>
        <authorList>
            <person name="Chen S."/>
            <person name="Zhang G."/>
            <person name="Shao C."/>
            <person name="Huang Q."/>
            <person name="Liu G."/>
            <person name="Zhang P."/>
            <person name="Song W."/>
            <person name="An N."/>
            <person name="Chalopin D."/>
            <person name="Volff J.N."/>
            <person name="Hong Y."/>
            <person name="Li Q."/>
            <person name="Sha Z."/>
            <person name="Zhou H."/>
            <person name="Xie M."/>
            <person name="Yu Q."/>
            <person name="Liu Y."/>
            <person name="Xiang H."/>
            <person name="Wang N."/>
            <person name="Wu K."/>
            <person name="Yang C."/>
            <person name="Zhou Q."/>
            <person name="Liao X."/>
            <person name="Yang L."/>
            <person name="Hu Q."/>
            <person name="Zhang J."/>
            <person name="Meng L."/>
            <person name="Jin L."/>
            <person name="Tian Y."/>
            <person name="Lian J."/>
            <person name="Yang J."/>
            <person name="Miao G."/>
            <person name="Liu S."/>
            <person name="Liang Z."/>
            <person name="Yan F."/>
            <person name="Li Y."/>
            <person name="Sun B."/>
            <person name="Zhang H."/>
            <person name="Zhang J."/>
            <person name="Zhu Y."/>
            <person name="Du M."/>
            <person name="Zhao Y."/>
            <person name="Schartl M."/>
            <person name="Tang Q."/>
            <person name="Wang J."/>
        </authorList>
    </citation>
    <scope>NUCLEOTIDE SEQUENCE</scope>
</reference>
<dbReference type="InterPro" id="IPR050649">
    <property type="entry name" value="Paired_Homeobox_TFs"/>
</dbReference>
<keyword evidence="10 13" id="KW-0539">Nucleus</keyword>
<evidence type="ECO:0000256" key="4">
    <source>
        <dbReference type="ARBA" id="ARBA00022553"/>
    </source>
</evidence>
<evidence type="ECO:0000256" key="15">
    <source>
        <dbReference type="SAM" id="MobiDB-lite"/>
    </source>
</evidence>
<organism evidence="18 19">
    <name type="scientific">Cynoglossus semilaevis</name>
    <name type="common">Tongue sole</name>
    <dbReference type="NCBI Taxonomy" id="244447"/>
    <lineage>
        <taxon>Eukaryota</taxon>
        <taxon>Metazoa</taxon>
        <taxon>Chordata</taxon>
        <taxon>Craniata</taxon>
        <taxon>Vertebrata</taxon>
        <taxon>Euteleostomi</taxon>
        <taxon>Actinopterygii</taxon>
        <taxon>Neopterygii</taxon>
        <taxon>Teleostei</taxon>
        <taxon>Neoteleostei</taxon>
        <taxon>Acanthomorphata</taxon>
        <taxon>Carangaria</taxon>
        <taxon>Pleuronectiformes</taxon>
        <taxon>Pleuronectoidei</taxon>
        <taxon>Cynoglossidae</taxon>
        <taxon>Cynoglossinae</taxon>
        <taxon>Cynoglossus</taxon>
    </lineage>
</organism>
<reference evidence="18" key="2">
    <citation type="submission" date="2025-08" db="UniProtKB">
        <authorList>
            <consortium name="Ensembl"/>
        </authorList>
    </citation>
    <scope>IDENTIFICATION</scope>
</reference>
<evidence type="ECO:0000256" key="8">
    <source>
        <dbReference type="ARBA" id="ARBA00023159"/>
    </source>
</evidence>
<dbReference type="Gene3D" id="1.10.10.60">
    <property type="entry name" value="Homeodomain-like"/>
    <property type="match status" value="1"/>
</dbReference>
<dbReference type="Ensembl" id="ENSCSET00000002941.1">
    <property type="protein sequence ID" value="ENSCSEP00000002897.1"/>
    <property type="gene ID" value="ENSCSEG00000001912.1"/>
</dbReference>
<evidence type="ECO:0000256" key="2">
    <source>
        <dbReference type="ARBA" id="ARBA00005733"/>
    </source>
</evidence>
<keyword evidence="4" id="KW-0597">Phosphoprotein</keyword>
<keyword evidence="6 13" id="KW-0238">DNA-binding</keyword>
<dbReference type="Proteomes" id="UP000265120">
    <property type="component" value="Chromosome 5"/>
</dbReference>
<evidence type="ECO:0000313" key="18">
    <source>
        <dbReference type="Ensembl" id="ENSCSEP00000002897.1"/>
    </source>
</evidence>
<comment type="similarity">
    <text evidence="2">Belongs to the paired homeobox family.</text>
</comment>
<evidence type="ECO:0000256" key="9">
    <source>
        <dbReference type="ARBA" id="ARBA00023163"/>
    </source>
</evidence>
<evidence type="ECO:0000256" key="5">
    <source>
        <dbReference type="ARBA" id="ARBA00023015"/>
    </source>
</evidence>
<dbReference type="GO" id="GO:0000977">
    <property type="term" value="F:RNA polymerase II transcription regulatory region sequence-specific DNA binding"/>
    <property type="evidence" value="ECO:0007669"/>
    <property type="project" value="TreeGrafter"/>
</dbReference>
<dbReference type="GeneTree" id="ENSGT00940000159662"/>
<evidence type="ECO:0000256" key="12">
    <source>
        <dbReference type="ARBA" id="ARBA00074894"/>
    </source>
</evidence>
<evidence type="ECO:0000313" key="19">
    <source>
        <dbReference type="Proteomes" id="UP000265120"/>
    </source>
</evidence>
<feature type="region of interest" description="Disordered" evidence="15">
    <location>
        <begin position="1"/>
        <end position="24"/>
    </location>
</feature>
<keyword evidence="19" id="KW-1185">Reference proteome</keyword>
<sequence>MSSSTAAQGLQTDHFRTFSTSPETKYSSITAFLPSKGQAYGEKSRSPFQQECQSLDAATAGPGTFGKYHLFMQRSSCKTPPEDEELHRDRGHNGASISCYGKETPGLTDADLAPNSDPPGMDSSYLAVKDQGVKASTDLAGPLDKADGSESNKGKKRRNRTTFTSYQLEELEKVFQKTHYPDVYAREQLALRTDLTEARVQVWFQNRRAKWRKRERFGQMQQVRTHFSTAYELPLLTRPENYAQIQNPSWIGGSSAASPVPGCVVPCDTVTPCMTPHPHSASGVSDFLGVPSPGGHVGQAHMGGLFGGPPGMAAGINAYDLNMDPDRKSSSIAALRMKAKEHSAAISWAT</sequence>
<protein>
    <recommendedName>
        <fullName evidence="12">Homeobox protein aristaless-like 4</fullName>
    </recommendedName>
</protein>
<feature type="domain" description="Homeobox" evidence="16">
    <location>
        <begin position="154"/>
        <end position="214"/>
    </location>
</feature>
<evidence type="ECO:0000256" key="3">
    <source>
        <dbReference type="ARBA" id="ARBA00022473"/>
    </source>
</evidence>
<keyword evidence="7 13" id="KW-0371">Homeobox</keyword>
<dbReference type="PANTHER" id="PTHR24329:SF322">
    <property type="entry name" value="HOMEOBOX PROTEIN ARISTALESS-LIKE 4"/>
    <property type="match status" value="1"/>
</dbReference>
<dbReference type="PROSITE" id="PS00027">
    <property type="entry name" value="HOMEOBOX_1"/>
    <property type="match status" value="1"/>
</dbReference>
<evidence type="ECO:0000256" key="10">
    <source>
        <dbReference type="ARBA" id="ARBA00023242"/>
    </source>
</evidence>
<evidence type="ECO:0000256" key="13">
    <source>
        <dbReference type="PROSITE-ProRule" id="PRU00108"/>
    </source>
</evidence>
<keyword evidence="5" id="KW-0805">Transcription regulation</keyword>
<dbReference type="SMART" id="SM00389">
    <property type="entry name" value="HOX"/>
    <property type="match status" value="1"/>
</dbReference>